<dbReference type="Pfam" id="PF13145">
    <property type="entry name" value="Rotamase_2"/>
    <property type="match status" value="1"/>
</dbReference>
<keyword evidence="5 8" id="KW-0413">Isomerase</keyword>
<protein>
    <recommendedName>
        <fullName evidence="3">peptidylprolyl isomerase</fullName>
        <ecNumber evidence="3">5.2.1.8</ecNumber>
    </recommendedName>
</protein>
<feature type="domain" description="PpiC" evidence="7">
    <location>
        <begin position="149"/>
        <end position="248"/>
    </location>
</feature>
<keyword evidence="6" id="KW-1133">Transmembrane helix</keyword>
<reference evidence="8" key="1">
    <citation type="submission" date="2021-06" db="EMBL/GenBank/DDBJ databases">
        <title>Paracoccus bacterium XHP0099 sp. nov., isolated from the surface waters of the Yellow Sea.</title>
        <authorList>
            <person name="Xue H."/>
            <person name="Zhang D."/>
        </authorList>
    </citation>
    <scope>NUCLEOTIDE SEQUENCE</scope>
    <source>
        <strain evidence="8">XHP0099</strain>
    </source>
</reference>
<proteinExistence type="inferred from homology"/>
<dbReference type="InterPro" id="IPR000297">
    <property type="entry name" value="PPIase_PpiC"/>
</dbReference>
<keyword evidence="9" id="KW-1185">Reference proteome</keyword>
<name>A0ABS6AJD6_9RHOB</name>
<evidence type="ECO:0000256" key="1">
    <source>
        <dbReference type="ARBA" id="ARBA00000971"/>
    </source>
</evidence>
<dbReference type="EMBL" id="JAHKNG010000017">
    <property type="protein sequence ID" value="MBU3030698.1"/>
    <property type="molecule type" value="Genomic_DNA"/>
</dbReference>
<sequence length="319" mass="35256">MTDPSQSPPRRRLVRAVLRDPLTHFLIGGAILFAAFAAGAPERVAAPADPLRIEITEDDLRQIALVVVAQGRVIPTAEQLRDLAQQEAVERVLVREALSLGLDQNDEIINRRLAQKMDFLLADLAALDAPSDEVLRAWYDRNAARFAVQPRANFRHLFFSTDKRGGEGARAAAADLLARLGNTGPADPDLAGLADPFMFRDYYGGKNPMEVTKEFGPDFAAELYAQQPGRWAGPIRSGYGWHLVWIDSMEAGHIADLDSVREAVLSAWHEERYQEIRKRAYDEMLSRYSIVMPDAASVAGLLSEETASSRNGTTSLVMQ</sequence>
<comment type="similarity">
    <text evidence="2">Belongs to the PpiC/parvulin rotamase family.</text>
</comment>
<evidence type="ECO:0000256" key="4">
    <source>
        <dbReference type="ARBA" id="ARBA00023110"/>
    </source>
</evidence>
<comment type="caution">
    <text evidence="8">The sequence shown here is derived from an EMBL/GenBank/DDBJ whole genome shotgun (WGS) entry which is preliminary data.</text>
</comment>
<dbReference type="GO" id="GO:0016853">
    <property type="term" value="F:isomerase activity"/>
    <property type="evidence" value="ECO:0007669"/>
    <property type="project" value="UniProtKB-KW"/>
</dbReference>
<evidence type="ECO:0000256" key="5">
    <source>
        <dbReference type="PROSITE-ProRule" id="PRU00278"/>
    </source>
</evidence>
<dbReference type="RefSeq" id="WP_216033369.1">
    <property type="nucleotide sequence ID" value="NZ_JAHKNG010000017.1"/>
</dbReference>
<dbReference type="Proteomes" id="UP001166191">
    <property type="component" value="Unassembled WGS sequence"/>
</dbReference>
<dbReference type="InterPro" id="IPR050245">
    <property type="entry name" value="PrsA_foldase"/>
</dbReference>
<evidence type="ECO:0000256" key="2">
    <source>
        <dbReference type="ARBA" id="ARBA00007656"/>
    </source>
</evidence>
<comment type="catalytic activity">
    <reaction evidence="1">
        <text>[protein]-peptidylproline (omega=180) = [protein]-peptidylproline (omega=0)</text>
        <dbReference type="Rhea" id="RHEA:16237"/>
        <dbReference type="Rhea" id="RHEA-COMP:10747"/>
        <dbReference type="Rhea" id="RHEA-COMP:10748"/>
        <dbReference type="ChEBI" id="CHEBI:83833"/>
        <dbReference type="ChEBI" id="CHEBI:83834"/>
        <dbReference type="EC" id="5.2.1.8"/>
    </reaction>
</comment>
<keyword evidence="6" id="KW-0472">Membrane</keyword>
<evidence type="ECO:0000256" key="6">
    <source>
        <dbReference type="SAM" id="Phobius"/>
    </source>
</evidence>
<dbReference type="PANTHER" id="PTHR47245:SF2">
    <property type="entry name" value="PEPTIDYL-PROLYL CIS-TRANS ISOMERASE HP_0175-RELATED"/>
    <property type="match status" value="1"/>
</dbReference>
<accession>A0ABS6AJD6</accession>
<dbReference type="PANTHER" id="PTHR47245">
    <property type="entry name" value="PEPTIDYLPROLYL ISOMERASE"/>
    <property type="match status" value="1"/>
</dbReference>
<dbReference type="EC" id="5.2.1.8" evidence="3"/>
<evidence type="ECO:0000256" key="3">
    <source>
        <dbReference type="ARBA" id="ARBA00013194"/>
    </source>
</evidence>
<dbReference type="PROSITE" id="PS50198">
    <property type="entry name" value="PPIC_PPIASE_2"/>
    <property type="match status" value="1"/>
</dbReference>
<keyword evidence="6" id="KW-0812">Transmembrane</keyword>
<organism evidence="8 9">
    <name type="scientific">Paracoccus marinaquae</name>
    <dbReference type="NCBI Taxonomy" id="2841926"/>
    <lineage>
        <taxon>Bacteria</taxon>
        <taxon>Pseudomonadati</taxon>
        <taxon>Pseudomonadota</taxon>
        <taxon>Alphaproteobacteria</taxon>
        <taxon>Rhodobacterales</taxon>
        <taxon>Paracoccaceae</taxon>
        <taxon>Paracoccus</taxon>
    </lineage>
</organism>
<feature type="transmembrane region" description="Helical" evidence="6">
    <location>
        <begin position="21"/>
        <end position="40"/>
    </location>
</feature>
<gene>
    <name evidence="8" type="ORF">KNW02_11290</name>
</gene>
<evidence type="ECO:0000313" key="9">
    <source>
        <dbReference type="Proteomes" id="UP001166191"/>
    </source>
</evidence>
<keyword evidence="4 5" id="KW-0697">Rotamase</keyword>
<evidence type="ECO:0000259" key="7">
    <source>
        <dbReference type="PROSITE" id="PS50198"/>
    </source>
</evidence>
<evidence type="ECO:0000313" key="8">
    <source>
        <dbReference type="EMBL" id="MBU3030698.1"/>
    </source>
</evidence>